<dbReference type="AlphaFoldDB" id="A0A5E8BIJ1"/>
<keyword evidence="7" id="KW-1185">Reference proteome</keyword>
<dbReference type="Gene3D" id="1.20.5.500">
    <property type="entry name" value="Single helix bin"/>
    <property type="match status" value="1"/>
</dbReference>
<comment type="similarity">
    <text evidence="2 4">Belongs to the ATPase inhibitor family.</text>
</comment>
<evidence type="ECO:0000313" key="7">
    <source>
        <dbReference type="Proteomes" id="UP000398389"/>
    </source>
</evidence>
<dbReference type="RefSeq" id="XP_031853717.1">
    <property type="nucleotide sequence ID" value="XM_031997826.1"/>
</dbReference>
<evidence type="ECO:0000256" key="1">
    <source>
        <dbReference type="ARBA" id="ARBA00004173"/>
    </source>
</evidence>
<evidence type="ECO:0000313" key="6">
    <source>
        <dbReference type="EMBL" id="VVT51474.1"/>
    </source>
</evidence>
<dbReference type="SUPFAM" id="SSF64602">
    <property type="entry name" value="F1 ATPase inhibitor, IF1, C-terminal domain"/>
    <property type="match status" value="1"/>
</dbReference>
<dbReference type="Pfam" id="PF04568">
    <property type="entry name" value="IATP"/>
    <property type="match status" value="1"/>
</dbReference>
<dbReference type="GO" id="GO:0005739">
    <property type="term" value="C:mitochondrion"/>
    <property type="evidence" value="ECO:0007669"/>
    <property type="project" value="UniProtKB-SubCell"/>
</dbReference>
<dbReference type="GO" id="GO:0042030">
    <property type="term" value="F:ATPase inhibitor activity"/>
    <property type="evidence" value="ECO:0007669"/>
    <property type="project" value="InterPro"/>
</dbReference>
<dbReference type="InterPro" id="IPR007648">
    <property type="entry name" value="ATPase_inhibitor_mt"/>
</dbReference>
<accession>A0A5E8BIJ1</accession>
<dbReference type="OrthoDB" id="5532350at2759"/>
<evidence type="ECO:0000256" key="3">
    <source>
        <dbReference type="ARBA" id="ARBA00023128"/>
    </source>
</evidence>
<dbReference type="GeneID" id="43581926"/>
<proteinExistence type="inferred from homology"/>
<sequence>MLSRAISRRSVQSSISAVRFYTEGATGAPRAAGSSDSFNKREKAVEDLYVRQLEKEKLAALRASLKKQKESLAEVEKHLDQISENIETETK</sequence>
<reference evidence="6 7" key="1">
    <citation type="submission" date="2019-09" db="EMBL/GenBank/DDBJ databases">
        <authorList>
            <person name="Brejova B."/>
        </authorList>
    </citation>
    <scope>NUCLEOTIDE SEQUENCE [LARGE SCALE GENOMIC DNA]</scope>
</reference>
<gene>
    <name evidence="6" type="ORF">SAPINGB_P003108</name>
</gene>
<evidence type="ECO:0000256" key="2">
    <source>
        <dbReference type="ARBA" id="ARBA00010901"/>
    </source>
</evidence>
<dbReference type="Proteomes" id="UP000398389">
    <property type="component" value="Unassembled WGS sequence"/>
</dbReference>
<keyword evidence="5" id="KW-0175">Coiled coil</keyword>
<name>A0A5E8BIJ1_9ASCO</name>
<organism evidence="6 7">
    <name type="scientific">Magnusiomyces paraingens</name>
    <dbReference type="NCBI Taxonomy" id="2606893"/>
    <lineage>
        <taxon>Eukaryota</taxon>
        <taxon>Fungi</taxon>
        <taxon>Dikarya</taxon>
        <taxon>Ascomycota</taxon>
        <taxon>Saccharomycotina</taxon>
        <taxon>Dipodascomycetes</taxon>
        <taxon>Dipodascales</taxon>
        <taxon>Dipodascaceae</taxon>
        <taxon>Magnusiomyces</taxon>
    </lineage>
</organism>
<feature type="coiled-coil region" evidence="5">
    <location>
        <begin position="51"/>
        <end position="85"/>
    </location>
</feature>
<comment type="function">
    <text evidence="4">Inhibits the enzyme activity of ATPase.</text>
</comment>
<evidence type="ECO:0000256" key="4">
    <source>
        <dbReference type="RuleBase" id="RU368087"/>
    </source>
</evidence>
<evidence type="ECO:0000256" key="5">
    <source>
        <dbReference type="SAM" id="Coils"/>
    </source>
</evidence>
<keyword evidence="3" id="KW-0496">Mitochondrion</keyword>
<dbReference type="EMBL" id="CABVLU010000002">
    <property type="protein sequence ID" value="VVT51474.1"/>
    <property type="molecule type" value="Genomic_DNA"/>
</dbReference>
<comment type="subcellular location">
    <subcellularLocation>
        <location evidence="1">Mitochondrion</location>
    </subcellularLocation>
</comment>
<protein>
    <recommendedName>
        <fullName evidence="4">ATPase inhibitor, mitochondrial</fullName>
    </recommendedName>
</protein>